<organism evidence="1 2">
    <name type="scientific">Leersia perrieri</name>
    <dbReference type="NCBI Taxonomy" id="77586"/>
    <lineage>
        <taxon>Eukaryota</taxon>
        <taxon>Viridiplantae</taxon>
        <taxon>Streptophyta</taxon>
        <taxon>Embryophyta</taxon>
        <taxon>Tracheophyta</taxon>
        <taxon>Spermatophyta</taxon>
        <taxon>Magnoliopsida</taxon>
        <taxon>Liliopsida</taxon>
        <taxon>Poales</taxon>
        <taxon>Poaceae</taxon>
        <taxon>BOP clade</taxon>
        <taxon>Oryzoideae</taxon>
        <taxon>Oryzeae</taxon>
        <taxon>Oryzinae</taxon>
        <taxon>Leersia</taxon>
    </lineage>
</organism>
<name>A0A0D9WVV1_9ORYZ</name>
<dbReference type="Proteomes" id="UP000032180">
    <property type="component" value="Chromosome 7"/>
</dbReference>
<reference evidence="1 2" key="1">
    <citation type="submission" date="2012-08" db="EMBL/GenBank/DDBJ databases">
        <title>Oryza genome evolution.</title>
        <authorList>
            <person name="Wing R.A."/>
        </authorList>
    </citation>
    <scope>NUCLEOTIDE SEQUENCE</scope>
</reference>
<accession>A0A0D9WVV1</accession>
<evidence type="ECO:0008006" key="3">
    <source>
        <dbReference type="Google" id="ProtNLM"/>
    </source>
</evidence>
<dbReference type="AlphaFoldDB" id="A0A0D9WVV1"/>
<keyword evidence="2" id="KW-1185">Reference proteome</keyword>
<protein>
    <recommendedName>
        <fullName evidence="3">Aminotransferase-like plant mobile domain-containing protein</fullName>
    </recommendedName>
</protein>
<reference evidence="2" key="2">
    <citation type="submission" date="2013-12" db="EMBL/GenBank/DDBJ databases">
        <authorList>
            <person name="Yu Y."/>
            <person name="Lee S."/>
            <person name="de Baynast K."/>
            <person name="Wissotski M."/>
            <person name="Liu L."/>
            <person name="Talag J."/>
            <person name="Goicoechea J."/>
            <person name="Angelova A."/>
            <person name="Jetty R."/>
            <person name="Kudrna D."/>
            <person name="Golser W."/>
            <person name="Rivera L."/>
            <person name="Zhang J."/>
            <person name="Wing R."/>
        </authorList>
    </citation>
    <scope>NUCLEOTIDE SEQUENCE</scope>
</reference>
<dbReference type="HOGENOM" id="CLU_2174641_0_0_1"/>
<reference evidence="1" key="3">
    <citation type="submission" date="2015-04" db="UniProtKB">
        <authorList>
            <consortium name="EnsemblPlants"/>
        </authorList>
    </citation>
    <scope>IDENTIFICATION</scope>
</reference>
<evidence type="ECO:0000313" key="1">
    <source>
        <dbReference type="EnsemblPlants" id="LPERR07G03590.1"/>
    </source>
</evidence>
<dbReference type="Gramene" id="LPERR07G03590.1">
    <property type="protein sequence ID" value="LPERR07G03590.1"/>
    <property type="gene ID" value="LPERR07G03590"/>
</dbReference>
<sequence>MCHRDTTFDRKKRYKEKDWRVTHAQWIQAWNTIQTLDPHDGAYWRAGPHKEYLRWYHGSTRTKLKPAWTTQPIEDLPSDDDDDDIVDEYDLMTRHGTQPERAPLQDYMAQ</sequence>
<dbReference type="EnsemblPlants" id="LPERR07G03590.1">
    <property type="protein sequence ID" value="LPERR07G03590.1"/>
    <property type="gene ID" value="LPERR07G03590"/>
</dbReference>
<evidence type="ECO:0000313" key="2">
    <source>
        <dbReference type="Proteomes" id="UP000032180"/>
    </source>
</evidence>
<proteinExistence type="predicted"/>